<accession>A0A3N5C3C8</accession>
<dbReference type="Proteomes" id="UP000271783">
    <property type="component" value="Unassembled WGS sequence"/>
</dbReference>
<gene>
    <name evidence="2" type="ORF">EDC42_1424</name>
</gene>
<dbReference type="InterPro" id="IPR053520">
    <property type="entry name" value="Transposase_Tn903"/>
</dbReference>
<organism evidence="2 3">
    <name type="scientific">Methanobrevibacter gottschalkii DSM 11977</name>
    <dbReference type="NCBI Taxonomy" id="1122229"/>
    <lineage>
        <taxon>Archaea</taxon>
        <taxon>Methanobacteriati</taxon>
        <taxon>Methanobacteriota</taxon>
        <taxon>Methanomada group</taxon>
        <taxon>Methanobacteria</taxon>
        <taxon>Methanobacteriales</taxon>
        <taxon>Methanobacteriaceae</taxon>
        <taxon>Methanobrevibacter</taxon>
    </lineage>
</organism>
<evidence type="ECO:0000313" key="3">
    <source>
        <dbReference type="Proteomes" id="UP000271783"/>
    </source>
</evidence>
<dbReference type="RefSeq" id="WP_245988586.1">
    <property type="nucleotide sequence ID" value="NZ_RKRG01000003.1"/>
</dbReference>
<dbReference type="InterPro" id="IPR002559">
    <property type="entry name" value="Transposase_11"/>
</dbReference>
<sequence>MKQENTYSPVSSLFSKQLNLSDFGFEKPALKKIKEINKEIKPNKLLKFIKYTFKYSKIVLNKYSSHFSKHDFTQPALFTLLAVKIYTRSTYRQITDLLELSDKIQEHLHLKKVPHYTTLQKFFQRLPTSILQELNKLILQNHQITGKIIALDGSGFTNDYADKYYAIMRRKERKSYIKNHISIDVDTRLILHFAAQRGPRFDTRFAIPAIRNIKKYNPKYILADRAYDTEPIRKCINEEAKAEDQIPLKTRAKNGHYRLKSKKQFKQEIYSRRNNVESIFSVIKRIFNGTNRSRSLQLSNKETKLKNTIYNIYRSTQIQ</sequence>
<dbReference type="GO" id="GO:0006313">
    <property type="term" value="P:DNA transposition"/>
    <property type="evidence" value="ECO:0007669"/>
    <property type="project" value="InterPro"/>
</dbReference>
<keyword evidence="3" id="KW-1185">Reference proteome</keyword>
<dbReference type="GO" id="GO:0003677">
    <property type="term" value="F:DNA binding"/>
    <property type="evidence" value="ECO:0007669"/>
    <property type="project" value="InterPro"/>
</dbReference>
<proteinExistence type="predicted"/>
<evidence type="ECO:0000313" key="2">
    <source>
        <dbReference type="EMBL" id="RPF50771.1"/>
    </source>
</evidence>
<dbReference type="Pfam" id="PF01609">
    <property type="entry name" value="DDE_Tnp_1"/>
    <property type="match status" value="1"/>
</dbReference>
<name>A0A3N5C3C8_9EURY</name>
<dbReference type="NCBIfam" id="NF033579">
    <property type="entry name" value="transpos_IS5_2"/>
    <property type="match status" value="1"/>
</dbReference>
<feature type="domain" description="Transposase IS4-like" evidence="1">
    <location>
        <begin position="147"/>
        <end position="312"/>
    </location>
</feature>
<dbReference type="AlphaFoldDB" id="A0A3N5C3C8"/>
<comment type="caution">
    <text evidence="2">The sequence shown here is derived from an EMBL/GenBank/DDBJ whole genome shotgun (WGS) entry which is preliminary data.</text>
</comment>
<dbReference type="GO" id="GO:0004803">
    <property type="term" value="F:transposase activity"/>
    <property type="evidence" value="ECO:0007669"/>
    <property type="project" value="InterPro"/>
</dbReference>
<dbReference type="EMBL" id="RKRG01000003">
    <property type="protein sequence ID" value="RPF50771.1"/>
    <property type="molecule type" value="Genomic_DNA"/>
</dbReference>
<protein>
    <submittedName>
        <fullName evidence="2">DDE family transposase</fullName>
    </submittedName>
</protein>
<evidence type="ECO:0000259" key="1">
    <source>
        <dbReference type="Pfam" id="PF01609"/>
    </source>
</evidence>
<reference evidence="2 3" key="1">
    <citation type="submission" date="2018-11" db="EMBL/GenBank/DDBJ databases">
        <title>Genomic Encyclopedia of Type Strains, Phase IV (KMG-IV): sequencing the most valuable type-strain genomes for metagenomic binning, comparative biology and taxonomic classification.</title>
        <authorList>
            <person name="Goeker M."/>
        </authorList>
    </citation>
    <scope>NUCLEOTIDE SEQUENCE [LARGE SCALE GENOMIC DNA]</scope>
    <source>
        <strain evidence="2 3">DSM 11977</strain>
    </source>
</reference>